<evidence type="ECO:0000313" key="3">
    <source>
        <dbReference type="EMBL" id="MFC5853021.1"/>
    </source>
</evidence>
<name>A0ABW1DWU5_9ACTN</name>
<feature type="compositionally biased region" description="Gly residues" evidence="1">
    <location>
        <begin position="457"/>
        <end position="466"/>
    </location>
</feature>
<dbReference type="EMBL" id="JBHSOA010000028">
    <property type="protein sequence ID" value="MFC5853021.1"/>
    <property type="molecule type" value="Genomic_DNA"/>
</dbReference>
<feature type="compositionally biased region" description="Basic and acidic residues" evidence="1">
    <location>
        <begin position="1"/>
        <end position="29"/>
    </location>
</feature>
<evidence type="ECO:0000256" key="2">
    <source>
        <dbReference type="SAM" id="Phobius"/>
    </source>
</evidence>
<gene>
    <name evidence="3" type="ORF">ACFPZI_14590</name>
</gene>
<feature type="region of interest" description="Disordered" evidence="1">
    <location>
        <begin position="452"/>
        <end position="490"/>
    </location>
</feature>
<keyword evidence="2" id="KW-0812">Transmembrane</keyword>
<protein>
    <recommendedName>
        <fullName evidence="5">DUF4232 domain-containing protein</fullName>
    </recommendedName>
</protein>
<proteinExistence type="predicted"/>
<comment type="caution">
    <text evidence="3">The sequence shown here is derived from an EMBL/GenBank/DDBJ whole genome shotgun (WGS) entry which is preliminary data.</text>
</comment>
<keyword evidence="4" id="KW-1185">Reference proteome</keyword>
<feature type="compositionally biased region" description="Polar residues" evidence="1">
    <location>
        <begin position="167"/>
        <end position="183"/>
    </location>
</feature>
<evidence type="ECO:0000313" key="4">
    <source>
        <dbReference type="Proteomes" id="UP001596180"/>
    </source>
</evidence>
<feature type="region of interest" description="Disordered" evidence="1">
    <location>
        <begin position="1"/>
        <end position="208"/>
    </location>
</feature>
<sequence>MSGGKDARGEDVRGEEREQEGRGAEEGTPERTPGGAQCEPEPEGDEREPEEREPEEQEPEVRASGEREPEEGAAEEGAAEEGAAEERAAEEGAAEERAAEEGAAEERAAEERAAEERAAEERAAEERVAEAHASEGASESEGVTGADGPGSSDGDGPRVPRGPVSPLGQQTKQSHAGNGTVNDGSDHNADLDAQGPEQGAGQGAGLLDPDELELRSLLHSSVSVVEPSEGSLDYLRRAVPARRARKRQILVGAAAAALFVGTAVPALVHVSQSTGLDADPSAIGHASQAQGGTGKGVGPDGGETTAGGTSDQVEKGRKDGKKDKEKDAGTGASTGVTEGANPSASAAAGSPACTVAQLGPAVASSGAPDSTGAVYGSFRVANVSTAGCTVGGPGSLSVTPLGAADAARVGPARHVAGDAAAGLPDSSLEAGQLMLKPGESYDVKFAWVPSEPCPVNRGGGDTGGTGDPSPDPSPSAEPTVGDGTSTGDDTATVTQLLTADGTADGSVTVTYTPASGAGTATVTVSNACAGTVYWTGLLPTTAS</sequence>
<feature type="transmembrane region" description="Helical" evidence="2">
    <location>
        <begin position="249"/>
        <end position="268"/>
    </location>
</feature>
<feature type="compositionally biased region" description="Gly residues" evidence="1">
    <location>
        <begin position="291"/>
        <end position="305"/>
    </location>
</feature>
<evidence type="ECO:0000256" key="1">
    <source>
        <dbReference type="SAM" id="MobiDB-lite"/>
    </source>
</evidence>
<dbReference type="Proteomes" id="UP001596180">
    <property type="component" value="Unassembled WGS sequence"/>
</dbReference>
<feature type="compositionally biased region" description="Low complexity" evidence="1">
    <location>
        <begin position="339"/>
        <end position="348"/>
    </location>
</feature>
<dbReference type="RefSeq" id="WP_381363152.1">
    <property type="nucleotide sequence ID" value="NZ_JBHSOA010000028.1"/>
</dbReference>
<reference evidence="4" key="1">
    <citation type="journal article" date="2019" name="Int. J. Syst. Evol. Microbiol.">
        <title>The Global Catalogue of Microorganisms (GCM) 10K type strain sequencing project: providing services to taxonomists for standard genome sequencing and annotation.</title>
        <authorList>
            <consortium name="The Broad Institute Genomics Platform"/>
            <consortium name="The Broad Institute Genome Sequencing Center for Infectious Disease"/>
            <person name="Wu L."/>
            <person name="Ma J."/>
        </authorList>
    </citation>
    <scope>NUCLEOTIDE SEQUENCE [LARGE SCALE GENOMIC DNA]</scope>
    <source>
        <strain evidence="4">JCM 10411</strain>
    </source>
</reference>
<feature type="compositionally biased region" description="Acidic residues" evidence="1">
    <location>
        <begin position="40"/>
        <end position="58"/>
    </location>
</feature>
<organism evidence="3 4">
    <name type="scientific">Streptomyces chlorus</name>
    <dbReference type="NCBI Taxonomy" id="887452"/>
    <lineage>
        <taxon>Bacteria</taxon>
        <taxon>Bacillati</taxon>
        <taxon>Actinomycetota</taxon>
        <taxon>Actinomycetes</taxon>
        <taxon>Kitasatosporales</taxon>
        <taxon>Streptomycetaceae</taxon>
        <taxon>Streptomyces</taxon>
    </lineage>
</organism>
<feature type="compositionally biased region" description="Acidic residues" evidence="1">
    <location>
        <begin position="68"/>
        <end position="83"/>
    </location>
</feature>
<keyword evidence="2" id="KW-1133">Transmembrane helix</keyword>
<evidence type="ECO:0008006" key="5">
    <source>
        <dbReference type="Google" id="ProtNLM"/>
    </source>
</evidence>
<feature type="compositionally biased region" description="Basic and acidic residues" evidence="1">
    <location>
        <begin position="84"/>
        <end position="133"/>
    </location>
</feature>
<feature type="region of interest" description="Disordered" evidence="1">
    <location>
        <begin position="279"/>
        <end position="348"/>
    </location>
</feature>
<feature type="compositionally biased region" description="Low complexity" evidence="1">
    <location>
        <begin position="479"/>
        <end position="490"/>
    </location>
</feature>
<accession>A0ABW1DWU5</accession>
<feature type="compositionally biased region" description="Basic and acidic residues" evidence="1">
    <location>
        <begin position="312"/>
        <end position="328"/>
    </location>
</feature>
<keyword evidence="2" id="KW-0472">Membrane</keyword>